<comment type="caution">
    <text evidence="4">The sequence shown here is derived from an EMBL/GenBank/DDBJ whole genome shotgun (WGS) entry which is preliminary data.</text>
</comment>
<gene>
    <name evidence="4" type="ORF">O3W52_23675</name>
</gene>
<dbReference type="SUPFAM" id="SSF52540">
    <property type="entry name" value="P-loop containing nucleoside triphosphate hydrolases"/>
    <property type="match status" value="1"/>
</dbReference>
<dbReference type="PROSITE" id="PS50125">
    <property type="entry name" value="GUANYLATE_CYCLASE_2"/>
    <property type="match status" value="1"/>
</dbReference>
<protein>
    <submittedName>
        <fullName evidence="4">AAA family ATPase</fullName>
    </submittedName>
</protein>
<organism evidence="4 5">
    <name type="scientific">Sinorhizobium psoraleae</name>
    <dbReference type="NCBI Taxonomy" id="520838"/>
    <lineage>
        <taxon>Bacteria</taxon>
        <taxon>Pseudomonadati</taxon>
        <taxon>Pseudomonadota</taxon>
        <taxon>Alphaproteobacteria</taxon>
        <taxon>Hyphomicrobiales</taxon>
        <taxon>Rhizobiaceae</taxon>
        <taxon>Sinorhizobium/Ensifer group</taxon>
        <taxon>Sinorhizobium</taxon>
    </lineage>
</organism>
<evidence type="ECO:0000313" key="5">
    <source>
        <dbReference type="Proteomes" id="UP001079430"/>
    </source>
</evidence>
<dbReference type="SUPFAM" id="SSF55073">
    <property type="entry name" value="Nucleotide cyclase"/>
    <property type="match status" value="1"/>
</dbReference>
<proteinExistence type="predicted"/>
<dbReference type="Proteomes" id="UP001079430">
    <property type="component" value="Unassembled WGS sequence"/>
</dbReference>
<evidence type="ECO:0000256" key="2">
    <source>
        <dbReference type="ARBA" id="ARBA00022840"/>
    </source>
</evidence>
<dbReference type="InterPro" id="IPR029787">
    <property type="entry name" value="Nucleotide_cyclase"/>
</dbReference>
<dbReference type="InterPro" id="IPR041664">
    <property type="entry name" value="AAA_16"/>
</dbReference>
<dbReference type="Gene3D" id="3.40.50.300">
    <property type="entry name" value="P-loop containing nucleotide triphosphate hydrolases"/>
    <property type="match status" value="1"/>
</dbReference>
<keyword evidence="2" id="KW-0067">ATP-binding</keyword>
<dbReference type="RefSeq" id="WP_269283947.1">
    <property type="nucleotide sequence ID" value="NZ_JAPVOI010000004.1"/>
</dbReference>
<dbReference type="EMBL" id="JAPVOI010000004">
    <property type="protein sequence ID" value="MCZ4092956.1"/>
    <property type="molecule type" value="Genomic_DNA"/>
</dbReference>
<dbReference type="Pfam" id="PF00211">
    <property type="entry name" value="Guanylate_cyc"/>
    <property type="match status" value="1"/>
</dbReference>
<feature type="domain" description="Guanylate cyclase" evidence="3">
    <location>
        <begin position="34"/>
        <end position="162"/>
    </location>
</feature>
<evidence type="ECO:0000313" key="4">
    <source>
        <dbReference type="EMBL" id="MCZ4092956.1"/>
    </source>
</evidence>
<accession>A0ABT4KNP5</accession>
<keyword evidence="1" id="KW-0547">Nucleotide-binding</keyword>
<sequence length="1011" mass="109950">MSTSTRHPGDRLGALIAQGPAEPSDMPSQHRQLTVMFADLVGSTALLEEHGPEAFSDLLRIYHNLCTEATRTQDGTVANYLGDGVISYFGYPRGTEDDPLRAVQAAWTILQNLEQLNRKLAGARLAARIGIATGRVIIHQKPGDYYGENVVGACLNKAARLQTLASANTAVVCAATRKLAGKAFDFEDLGPQDLKGFEQPEVVFRLRPRRRKGLSRFEALRGERRTPLVGRDRELALLRKLMARAAGGSGGAAVLVGEPGIGKSRLIDVLRRDRAMESARFLSLQCSPAHQFSSLHPVKDYLDWVFGVNADDARDVRRDKLRRLFQSAWQTDEEQTAVLMDVVASSGPEQEANADIGILLKRRMAFQILSKKVFSTAVPGHPLLLVFEDVHWIDPTSAEFLENLVRNAADHACTVLTTTRPEGPFAGRLSALGEVVQLERLSDAQSVELAKATGLAAGMDEETLHVIVEKSDGVPLFVEEYASMLAENLGGREKAEGQKVRRDVPMTLGGLVQNKLDRLNPHAQKVARIGATVGRVFDLQLVRSLSALGRTTFDKALATLEAADIAHRGMASGSQPAAIFKHALVQDAVYGSLGTAERRRLHGLVADAMLSDKGGRRITAEVLADHLLAAGRNRESAEWRLTAAMAAAGEGSAAEALAHITRGLAATELLPAGDERDDVELRLRAIEGPTLMVTRGPGKPAFGAAQARALELLRRQNKPDNLVPVIYNTALHDWACGRLAEADRVNDEIFAILDAEPSDAAYLAAHTMRGLVAWHRGDNPAALEHLSATVARYDPALHREFYMRFLKEFGVFGRFYLGLTHTVMGKTAEGTKHAKAALELAKLVKRPHVYGFALLANFVTAMLRDDVPTASRYSEEGIEFAGRQGFPEMVAMSMICQGWAKAKRGAIDTGIHQMEEGSALWAMTGFENWQAYFASLLSDAYVAVGRLDEARALLDRHDERVARFGEAQFEPLLAKSRAVLLSAAGDLGGAAAAMQIARERAARNKAALWMG</sequence>
<dbReference type="SUPFAM" id="SSF48452">
    <property type="entry name" value="TPR-like"/>
    <property type="match status" value="1"/>
</dbReference>
<dbReference type="Pfam" id="PF13191">
    <property type="entry name" value="AAA_16"/>
    <property type="match status" value="1"/>
</dbReference>
<evidence type="ECO:0000256" key="1">
    <source>
        <dbReference type="ARBA" id="ARBA00022741"/>
    </source>
</evidence>
<keyword evidence="5" id="KW-1185">Reference proteome</keyword>
<dbReference type="Gene3D" id="1.25.40.10">
    <property type="entry name" value="Tetratricopeptide repeat domain"/>
    <property type="match status" value="1"/>
</dbReference>
<dbReference type="PANTHER" id="PTHR16305">
    <property type="entry name" value="TESTICULAR SOLUBLE ADENYLYL CYCLASE"/>
    <property type="match status" value="1"/>
</dbReference>
<dbReference type="InterPro" id="IPR001054">
    <property type="entry name" value="A/G_cyclase"/>
</dbReference>
<name>A0ABT4KNP5_9HYPH</name>
<dbReference type="CDD" id="cd07302">
    <property type="entry name" value="CHD"/>
    <property type="match status" value="1"/>
</dbReference>
<reference evidence="4" key="1">
    <citation type="submission" date="2022-10" db="EMBL/GenBank/DDBJ databases">
        <title>Whole genome sequencing of three plant growth promoting bacteria isolated from Vachellia tortilis subsp. raddiana in Morocco.</title>
        <authorList>
            <person name="Hnini M."/>
            <person name="Zouagui R."/>
            <person name="Zouagui H."/>
            <person name="Chemao Elfihri M.-W."/>
            <person name="Ibrahimi A."/>
            <person name="Sbabou L."/>
            <person name="Aurag J."/>
        </authorList>
    </citation>
    <scope>NUCLEOTIDE SEQUENCE</scope>
    <source>
        <strain evidence="4">LMR678</strain>
    </source>
</reference>
<dbReference type="PANTHER" id="PTHR16305:SF28">
    <property type="entry name" value="GUANYLATE CYCLASE DOMAIN-CONTAINING PROTEIN"/>
    <property type="match status" value="1"/>
</dbReference>
<dbReference type="InterPro" id="IPR011990">
    <property type="entry name" value="TPR-like_helical_dom_sf"/>
</dbReference>
<evidence type="ECO:0000259" key="3">
    <source>
        <dbReference type="PROSITE" id="PS50125"/>
    </source>
</evidence>
<dbReference type="SMART" id="SM00044">
    <property type="entry name" value="CYCc"/>
    <property type="match status" value="1"/>
</dbReference>
<dbReference type="Gene3D" id="3.30.70.1230">
    <property type="entry name" value="Nucleotide cyclase"/>
    <property type="match status" value="1"/>
</dbReference>
<dbReference type="InterPro" id="IPR027417">
    <property type="entry name" value="P-loop_NTPase"/>
</dbReference>